<sequence length="50" mass="5613">MKYYLRNLTAKERNEATDRHLASAALFLAAPLMLIAALPVIEDVRSALNR</sequence>
<accession>A0ABY8DHL2</accession>
<evidence type="ECO:0000313" key="3">
    <source>
        <dbReference type="Proteomes" id="UP001229355"/>
    </source>
</evidence>
<proteinExistence type="predicted"/>
<feature type="transmembrane region" description="Helical" evidence="1">
    <location>
        <begin position="21"/>
        <end position="41"/>
    </location>
</feature>
<reference evidence="2 3" key="1">
    <citation type="submission" date="2023-03" db="EMBL/GenBank/DDBJ databases">
        <authorList>
            <person name="Kaur S."/>
            <person name="Espinosa-Saiz D."/>
            <person name="Velazquez E."/>
            <person name="Menendez E."/>
            <person name="diCenzo G.C."/>
        </authorList>
    </citation>
    <scope>NUCLEOTIDE SEQUENCE [LARGE SCALE GENOMIC DNA]</scope>
    <source>
        <strain evidence="2 3">LMG 24692</strain>
    </source>
</reference>
<keyword evidence="1" id="KW-1133">Transmembrane helix</keyword>
<dbReference type="EMBL" id="CP120374">
    <property type="protein sequence ID" value="WEX90379.1"/>
    <property type="molecule type" value="Genomic_DNA"/>
</dbReference>
<keyword evidence="3" id="KW-1185">Reference proteome</keyword>
<dbReference type="RefSeq" id="WP_280662344.1">
    <property type="nucleotide sequence ID" value="NZ_CP120374.1"/>
</dbReference>
<dbReference type="Proteomes" id="UP001229355">
    <property type="component" value="Chromosome 2"/>
</dbReference>
<evidence type="ECO:0000313" key="2">
    <source>
        <dbReference type="EMBL" id="WEX90379.1"/>
    </source>
</evidence>
<keyword evidence="1" id="KW-0472">Membrane</keyword>
<keyword evidence="1" id="KW-0812">Transmembrane</keyword>
<protein>
    <submittedName>
        <fullName evidence="2">Uncharacterized protein</fullName>
    </submittedName>
</protein>
<gene>
    <name evidence="2" type="ORF">PZN02_005755</name>
</gene>
<evidence type="ECO:0000256" key="1">
    <source>
        <dbReference type="SAM" id="Phobius"/>
    </source>
</evidence>
<name>A0ABY8DHL2_9HYPH</name>
<organism evidence="2 3">
    <name type="scientific">Sinorhizobium garamanticum</name>
    <dbReference type="NCBI Taxonomy" id="680247"/>
    <lineage>
        <taxon>Bacteria</taxon>
        <taxon>Pseudomonadati</taxon>
        <taxon>Pseudomonadota</taxon>
        <taxon>Alphaproteobacteria</taxon>
        <taxon>Hyphomicrobiales</taxon>
        <taxon>Rhizobiaceae</taxon>
        <taxon>Sinorhizobium/Ensifer group</taxon>
        <taxon>Sinorhizobium</taxon>
    </lineage>
</organism>